<dbReference type="Proteomes" id="UP000077002">
    <property type="component" value="Unassembled WGS sequence"/>
</dbReference>
<feature type="compositionally biased region" description="Low complexity" evidence="1">
    <location>
        <begin position="81"/>
        <end position="92"/>
    </location>
</feature>
<dbReference type="AlphaFoldDB" id="A0A177EVJ1"/>
<dbReference type="GO" id="GO:0032454">
    <property type="term" value="F:histone H3K9 demethylase activity"/>
    <property type="evidence" value="ECO:0007669"/>
    <property type="project" value="TreeGrafter"/>
</dbReference>
<sequence>MDNVLADVRWVKERVDRLATMVDMEMSSAKATPHKTNWTEYRTLIGELEDGLQHVERRAEVCATHGEAGAASAAPPPQTPTPDYAPADSPPSSENRHSEVLPSTSDDAPDEGPSSSETRPAEILPSRSDNASDEGPPSSETRPAEIPPSTAGERPNQCHDLCDGVIIIEQRAREIVTRTQKTSTLSSQAPNAGATTAPPSQPDQPPPGTTIPHREEDGVIVLLPSPEQCKDLPLLISRAKELGAYDTGVFKYVLPDAVVRGLRPILNHPPGVSKFKSRPYNKHSRYIARSEREDEVLDLGELDFTPIPHDEYVETLERRVTDRQAMDKMQYLTDLAAWTPGDRENLGLPPISPIYPLQHNELDRTRRFIAGVHAPYGYISGGNGSLFSSHREDGYLLSLNALYEGLKLWYIVARMHSHLIEEAVKKRKCMQKVRHASLWFSTSQLKAMGVSFVTVVQRPNEVVVVSGDIYHHGGTLGYSRAEAVNYAPPGWSIDGYSECKRKCPGFPIPNEYLEFRAPGEIQLGLPLADEEDEPESNENLRSPQKRRRGPASAASSGGKRRCTAAGSNLPAQKVAETTPILQMAKSICSSAAVEQLFKVVRGSRLFGLAVLRKMRGSNA</sequence>
<keyword evidence="4" id="KW-1185">Reference proteome</keyword>
<dbReference type="GO" id="GO:0051864">
    <property type="term" value="F:histone H3K36 demethylase activity"/>
    <property type="evidence" value="ECO:0007669"/>
    <property type="project" value="TreeGrafter"/>
</dbReference>
<dbReference type="GeneID" id="34605300"/>
<evidence type="ECO:0000256" key="1">
    <source>
        <dbReference type="SAM" id="MobiDB-lite"/>
    </source>
</evidence>
<feature type="region of interest" description="Disordered" evidence="1">
    <location>
        <begin position="65"/>
        <end position="158"/>
    </location>
</feature>
<feature type="domain" description="JmjC" evidence="2">
    <location>
        <begin position="349"/>
        <end position="503"/>
    </location>
</feature>
<evidence type="ECO:0000259" key="2">
    <source>
        <dbReference type="PROSITE" id="PS51184"/>
    </source>
</evidence>
<dbReference type="GO" id="GO:0005634">
    <property type="term" value="C:nucleus"/>
    <property type="evidence" value="ECO:0007669"/>
    <property type="project" value="TreeGrafter"/>
</dbReference>
<dbReference type="OrthoDB" id="4152543at2759"/>
<organism evidence="3 4">
    <name type="scientific">Fonsecaea monophora</name>
    <dbReference type="NCBI Taxonomy" id="254056"/>
    <lineage>
        <taxon>Eukaryota</taxon>
        <taxon>Fungi</taxon>
        <taxon>Dikarya</taxon>
        <taxon>Ascomycota</taxon>
        <taxon>Pezizomycotina</taxon>
        <taxon>Eurotiomycetes</taxon>
        <taxon>Chaetothyriomycetidae</taxon>
        <taxon>Chaetothyriales</taxon>
        <taxon>Herpotrichiellaceae</taxon>
        <taxon>Fonsecaea</taxon>
    </lineage>
</organism>
<evidence type="ECO:0000313" key="4">
    <source>
        <dbReference type="Proteomes" id="UP000077002"/>
    </source>
</evidence>
<accession>A0A177EVJ1</accession>
<dbReference type="GO" id="GO:0000785">
    <property type="term" value="C:chromatin"/>
    <property type="evidence" value="ECO:0007669"/>
    <property type="project" value="TreeGrafter"/>
</dbReference>
<feature type="compositionally biased region" description="Pro residues" evidence="1">
    <location>
        <begin position="199"/>
        <end position="209"/>
    </location>
</feature>
<dbReference type="RefSeq" id="XP_022507588.1">
    <property type="nucleotide sequence ID" value="XM_022660099.1"/>
</dbReference>
<dbReference type="PANTHER" id="PTHR10694">
    <property type="entry name" value="LYSINE-SPECIFIC DEMETHYLASE"/>
    <property type="match status" value="1"/>
</dbReference>
<reference evidence="3 4" key="1">
    <citation type="submission" date="2016-03" db="EMBL/GenBank/DDBJ databases">
        <title>Draft genome sequence of the Fonsecaea monophora CBS 269.37.</title>
        <authorList>
            <person name="Bombassaro A."/>
            <person name="Vinicius W.A."/>
            <person name="De Hoog S."/>
            <person name="Sun J."/>
            <person name="Souza E.M."/>
            <person name="Raittz R.T."/>
            <person name="Costa F."/>
            <person name="Leao A.C."/>
            <person name="Tadra-Sfeir M.Z."/>
            <person name="Baura V."/>
            <person name="Balsanelli E."/>
            <person name="Pedrosa F.O."/>
            <person name="Moreno L.F."/>
            <person name="Steffens M.B."/>
            <person name="Xi L."/>
            <person name="Bocca A.L."/>
            <person name="Felipe M.S."/>
            <person name="Teixeira M."/>
            <person name="Telles Filho F.Q."/>
            <person name="Azevedo C.M."/>
            <person name="Gomes R."/>
            <person name="Vicente V.A."/>
        </authorList>
    </citation>
    <scope>NUCLEOTIDE SEQUENCE [LARGE SCALE GENOMIC DNA]</scope>
    <source>
        <strain evidence="3 4">CBS 269.37</strain>
    </source>
</reference>
<dbReference type="SMART" id="SM00558">
    <property type="entry name" value="JmjC"/>
    <property type="match status" value="1"/>
</dbReference>
<proteinExistence type="predicted"/>
<dbReference type="SUPFAM" id="SSF51197">
    <property type="entry name" value="Clavaminate synthase-like"/>
    <property type="match status" value="1"/>
</dbReference>
<name>A0A177EVJ1_9EURO</name>
<dbReference type="InterPro" id="IPR003347">
    <property type="entry name" value="JmjC_dom"/>
</dbReference>
<evidence type="ECO:0000313" key="3">
    <source>
        <dbReference type="EMBL" id="OAG35636.1"/>
    </source>
</evidence>
<feature type="compositionally biased region" description="Polar residues" evidence="1">
    <location>
        <begin position="178"/>
        <end position="190"/>
    </location>
</feature>
<feature type="region of interest" description="Disordered" evidence="1">
    <location>
        <begin position="526"/>
        <end position="568"/>
    </location>
</feature>
<protein>
    <recommendedName>
        <fullName evidence="2">JmjC domain-containing protein</fullName>
    </recommendedName>
</protein>
<dbReference type="Pfam" id="PF02373">
    <property type="entry name" value="JmjC"/>
    <property type="match status" value="1"/>
</dbReference>
<gene>
    <name evidence="3" type="ORF">AYO21_10176</name>
</gene>
<dbReference type="EMBL" id="LVKK01000112">
    <property type="protein sequence ID" value="OAG35636.1"/>
    <property type="molecule type" value="Genomic_DNA"/>
</dbReference>
<dbReference type="PROSITE" id="PS51184">
    <property type="entry name" value="JMJC"/>
    <property type="match status" value="1"/>
</dbReference>
<dbReference type="GO" id="GO:0010468">
    <property type="term" value="P:regulation of gene expression"/>
    <property type="evidence" value="ECO:0007669"/>
    <property type="project" value="TreeGrafter"/>
</dbReference>
<comment type="caution">
    <text evidence="3">The sequence shown here is derived from an EMBL/GenBank/DDBJ whole genome shotgun (WGS) entry which is preliminary data.</text>
</comment>
<dbReference type="PANTHER" id="PTHR10694:SF7">
    <property type="entry name" value="[HISTONE H3]-TRIMETHYL-L-LYSINE(9) DEMETHYLASE"/>
    <property type="match status" value="1"/>
</dbReference>
<feature type="region of interest" description="Disordered" evidence="1">
    <location>
        <begin position="178"/>
        <end position="213"/>
    </location>
</feature>
<dbReference type="Gene3D" id="2.60.120.650">
    <property type="entry name" value="Cupin"/>
    <property type="match status" value="1"/>
</dbReference>